<gene>
    <name evidence="2" type="ORF">HUT09_37145</name>
</gene>
<dbReference type="RefSeq" id="WP_176145999.1">
    <property type="nucleotide sequence ID" value="NZ_CP054928.1"/>
</dbReference>
<evidence type="ECO:0000256" key="1">
    <source>
        <dbReference type="SAM" id="Phobius"/>
    </source>
</evidence>
<protein>
    <submittedName>
        <fullName evidence="2">Uncharacterized protein</fullName>
    </submittedName>
</protein>
<evidence type="ECO:0000313" key="2">
    <source>
        <dbReference type="EMBL" id="QKW48161.1"/>
    </source>
</evidence>
<sequence>MTSHLITTLLLLTLTGLGIGRLAYKNPALGTSMVTATTVLALLYTILQT</sequence>
<reference evidence="2 3" key="1">
    <citation type="submission" date="2020-06" db="EMBL/GenBank/DDBJ databases">
        <title>Genome mining for natural products.</title>
        <authorList>
            <person name="Zhang B."/>
            <person name="Shi J."/>
            <person name="Ge H."/>
        </authorList>
    </citation>
    <scope>NUCLEOTIDE SEQUENCE [LARGE SCALE GENOMIC DNA]</scope>
    <source>
        <strain evidence="2 3">NA06532</strain>
        <plasmid evidence="2 3">unnamed2</plasmid>
    </source>
</reference>
<geneLocation type="plasmid" evidence="2 3">
    <name>unnamed2</name>
</geneLocation>
<accession>A0A7H8N1C9</accession>
<dbReference type="AlphaFoldDB" id="A0A7H8N1C9"/>
<dbReference type="EMBL" id="CP054928">
    <property type="protein sequence ID" value="QKW48161.1"/>
    <property type="molecule type" value="Genomic_DNA"/>
</dbReference>
<dbReference type="Proteomes" id="UP000509345">
    <property type="component" value="Plasmid unnamed2"/>
</dbReference>
<organism evidence="2 3">
    <name type="scientific">Streptomyces microflavus</name>
    <name type="common">Streptomyces lipmanii</name>
    <dbReference type="NCBI Taxonomy" id="1919"/>
    <lineage>
        <taxon>Bacteria</taxon>
        <taxon>Bacillati</taxon>
        <taxon>Actinomycetota</taxon>
        <taxon>Actinomycetes</taxon>
        <taxon>Kitasatosporales</taxon>
        <taxon>Streptomycetaceae</taxon>
        <taxon>Streptomyces</taxon>
    </lineage>
</organism>
<keyword evidence="1" id="KW-1133">Transmembrane helix</keyword>
<proteinExistence type="predicted"/>
<keyword evidence="1" id="KW-0812">Transmembrane</keyword>
<feature type="transmembrane region" description="Helical" evidence="1">
    <location>
        <begin position="28"/>
        <end position="47"/>
    </location>
</feature>
<dbReference type="GeneID" id="87636881"/>
<name>A0A7H8N1C9_STRMI</name>
<keyword evidence="2" id="KW-0614">Plasmid</keyword>
<evidence type="ECO:0000313" key="3">
    <source>
        <dbReference type="Proteomes" id="UP000509345"/>
    </source>
</evidence>
<keyword evidence="1" id="KW-0472">Membrane</keyword>